<dbReference type="SMART" id="SM00760">
    <property type="entry name" value="Bac_DnaA_C"/>
    <property type="match status" value="1"/>
</dbReference>
<dbReference type="EMBL" id="JAOVZQ010000001">
    <property type="protein sequence ID" value="MCY0094411.1"/>
    <property type="molecule type" value="Genomic_DNA"/>
</dbReference>
<keyword evidence="1" id="KW-0812">Transmembrane</keyword>
<accession>A0ABT3YEU2</accession>
<evidence type="ECO:0000259" key="2">
    <source>
        <dbReference type="SMART" id="SM00760"/>
    </source>
</evidence>
<protein>
    <submittedName>
        <fullName evidence="3">Transposase</fullName>
    </submittedName>
</protein>
<dbReference type="Gene3D" id="1.10.1750.10">
    <property type="match status" value="1"/>
</dbReference>
<dbReference type="CDD" id="cd06571">
    <property type="entry name" value="Bac_DnaA_C"/>
    <property type="match status" value="1"/>
</dbReference>
<proteinExistence type="predicted"/>
<feature type="domain" description="Chromosomal replication initiator DnaA C-terminal" evidence="2">
    <location>
        <begin position="84"/>
        <end position="154"/>
    </location>
</feature>
<organism evidence="3 4">
    <name type="scientific">Hoeflea ulvae</name>
    <dbReference type="NCBI Taxonomy" id="2983764"/>
    <lineage>
        <taxon>Bacteria</taxon>
        <taxon>Pseudomonadati</taxon>
        <taxon>Pseudomonadota</taxon>
        <taxon>Alphaproteobacteria</taxon>
        <taxon>Hyphomicrobiales</taxon>
        <taxon>Rhizobiaceae</taxon>
        <taxon>Hoeflea</taxon>
    </lineage>
</organism>
<comment type="caution">
    <text evidence="3">The sequence shown here is derived from an EMBL/GenBank/DDBJ whole genome shotgun (WGS) entry which is preliminary data.</text>
</comment>
<name>A0ABT3YEU2_9HYPH</name>
<dbReference type="Pfam" id="PF08299">
    <property type="entry name" value="Bac_DnaA_C"/>
    <property type="match status" value="1"/>
</dbReference>
<evidence type="ECO:0000256" key="1">
    <source>
        <dbReference type="SAM" id="Phobius"/>
    </source>
</evidence>
<keyword evidence="1" id="KW-1133">Transmembrane helix</keyword>
<dbReference type="InterPro" id="IPR010921">
    <property type="entry name" value="Trp_repressor/repl_initiator"/>
</dbReference>
<evidence type="ECO:0000313" key="3">
    <source>
        <dbReference type="EMBL" id="MCY0094411.1"/>
    </source>
</evidence>
<feature type="transmembrane region" description="Helical" evidence="1">
    <location>
        <begin position="120"/>
        <end position="141"/>
    </location>
</feature>
<reference evidence="3" key="1">
    <citation type="submission" date="2022-10" db="EMBL/GenBank/DDBJ databases">
        <title>Hoeflea sp. J2-29, isolated from marine algae.</title>
        <authorList>
            <person name="Kristyanto S."/>
            <person name="Kim J.M."/>
            <person name="Jeon C.O."/>
        </authorList>
    </citation>
    <scope>NUCLEOTIDE SEQUENCE</scope>
    <source>
        <strain evidence="3">J2-29</strain>
    </source>
</reference>
<dbReference type="InterPro" id="IPR013159">
    <property type="entry name" value="DnaA_C"/>
</dbReference>
<keyword evidence="1" id="KW-0472">Membrane</keyword>
<dbReference type="Proteomes" id="UP001081283">
    <property type="component" value="Unassembled WGS sequence"/>
</dbReference>
<evidence type="ECO:0000313" key="4">
    <source>
        <dbReference type="Proteomes" id="UP001081283"/>
    </source>
</evidence>
<gene>
    <name evidence="3" type="ORF">OEG82_10295</name>
</gene>
<sequence length="188" mass="20403">MTETPSIPSRCAGAVAPRGRMLALPPACLLCDGNRVGHSLSAIAAMAARRPDGLTVRSDRSPVTRSGRRRQAAARRIDPVDVLSCRIVGRLVTELFSAACAAELPAIATRRRPQCHRRQIAMYLSHVVLSVPFGSIALAFGRDRTTVMHACSVTEDRRDDAGYDRFVEMCERCVDAVFAPIGADHDAF</sequence>
<dbReference type="RefSeq" id="WP_267612363.1">
    <property type="nucleotide sequence ID" value="NZ_JAOVZQ010000001.1"/>
</dbReference>
<dbReference type="SUPFAM" id="SSF48295">
    <property type="entry name" value="TrpR-like"/>
    <property type="match status" value="1"/>
</dbReference>
<keyword evidence="4" id="KW-1185">Reference proteome</keyword>